<dbReference type="Gene3D" id="1.20.120.450">
    <property type="entry name" value="dinb family like domain"/>
    <property type="match status" value="1"/>
</dbReference>
<sequence length="166" mass="19271">MLTSDGDVKNKGQEKAKIKEELHLAWVKSEEMTLINVEQMPPDLFTFKYTEEAMSFSEQWRHCVIYTCGQLAGRAGLKNPYENVKLPVQMTKESVIEELKKMYAFVRKSIEGMSMEKLLSECEFAGDVIPVWRLFYAMENHIIHHRGQCVVYLRLNGVVPKGFYGW</sequence>
<dbReference type="SUPFAM" id="SSF109854">
    <property type="entry name" value="DinB/YfiT-like putative metalloenzymes"/>
    <property type="match status" value="1"/>
</dbReference>
<evidence type="ECO:0000256" key="2">
    <source>
        <dbReference type="ARBA" id="ARBA00022723"/>
    </source>
</evidence>
<evidence type="ECO:0000256" key="1">
    <source>
        <dbReference type="ARBA" id="ARBA00008635"/>
    </source>
</evidence>
<comment type="similarity">
    <text evidence="1">Belongs to the DinB family.</text>
</comment>
<evidence type="ECO:0000313" key="5">
    <source>
        <dbReference type="Proteomes" id="UP000237640"/>
    </source>
</evidence>
<comment type="caution">
    <text evidence="4">The sequence shown here is derived from an EMBL/GenBank/DDBJ whole genome shotgun (WGS) entry which is preliminary data.</text>
</comment>
<dbReference type="InterPro" id="IPR007837">
    <property type="entry name" value="DinB"/>
</dbReference>
<dbReference type="EMBL" id="PVYX01000001">
    <property type="protein sequence ID" value="PRX57460.1"/>
    <property type="molecule type" value="Genomic_DNA"/>
</dbReference>
<feature type="binding site" evidence="3">
    <location>
        <position position="145"/>
    </location>
    <ligand>
        <name>a divalent metal cation</name>
        <dbReference type="ChEBI" id="CHEBI:60240"/>
    </ligand>
</feature>
<organism evidence="4 5">
    <name type="scientific">Flagellimonas meridianipacifica</name>
    <dbReference type="NCBI Taxonomy" id="1080225"/>
    <lineage>
        <taxon>Bacteria</taxon>
        <taxon>Pseudomonadati</taxon>
        <taxon>Bacteroidota</taxon>
        <taxon>Flavobacteriia</taxon>
        <taxon>Flavobacteriales</taxon>
        <taxon>Flavobacteriaceae</taxon>
        <taxon>Flagellimonas</taxon>
    </lineage>
</organism>
<keyword evidence="5" id="KW-1185">Reference proteome</keyword>
<dbReference type="AlphaFoldDB" id="A0A2T0MIQ0"/>
<dbReference type="RefSeq" id="WP_211297990.1">
    <property type="nucleotide sequence ID" value="NZ_PVYX01000001.1"/>
</dbReference>
<gene>
    <name evidence="4" type="ORF">CLV81_1465</name>
</gene>
<keyword evidence="2 3" id="KW-0479">Metal-binding</keyword>
<feature type="binding site" evidence="3">
    <location>
        <position position="62"/>
    </location>
    <ligand>
        <name>a divalent metal cation</name>
        <dbReference type="ChEBI" id="CHEBI:60240"/>
    </ligand>
</feature>
<dbReference type="Pfam" id="PF05163">
    <property type="entry name" value="DinB"/>
    <property type="match status" value="1"/>
</dbReference>
<name>A0A2T0MIQ0_9FLAO</name>
<dbReference type="GO" id="GO:0046872">
    <property type="term" value="F:metal ion binding"/>
    <property type="evidence" value="ECO:0007669"/>
    <property type="project" value="UniProtKB-KW"/>
</dbReference>
<evidence type="ECO:0000313" key="4">
    <source>
        <dbReference type="EMBL" id="PRX57460.1"/>
    </source>
</evidence>
<dbReference type="InterPro" id="IPR034660">
    <property type="entry name" value="DinB/YfiT-like"/>
</dbReference>
<dbReference type="Proteomes" id="UP000237640">
    <property type="component" value="Unassembled WGS sequence"/>
</dbReference>
<proteinExistence type="inferred from homology"/>
<reference evidence="4 5" key="1">
    <citation type="submission" date="2018-03" db="EMBL/GenBank/DDBJ databases">
        <title>Genomic Encyclopedia of Archaeal and Bacterial Type Strains, Phase II (KMG-II): from individual species to whole genera.</title>
        <authorList>
            <person name="Goeker M."/>
        </authorList>
    </citation>
    <scope>NUCLEOTIDE SEQUENCE [LARGE SCALE GENOMIC DNA]</scope>
    <source>
        <strain evidence="4 5">DSM 25027</strain>
    </source>
</reference>
<feature type="binding site" evidence="3">
    <location>
        <position position="141"/>
    </location>
    <ligand>
        <name>a divalent metal cation</name>
        <dbReference type="ChEBI" id="CHEBI:60240"/>
    </ligand>
</feature>
<protein>
    <submittedName>
        <fullName evidence="4">DinB family protein</fullName>
    </submittedName>
</protein>
<evidence type="ECO:0000256" key="3">
    <source>
        <dbReference type="PIRSR" id="PIRSR607837-1"/>
    </source>
</evidence>
<accession>A0A2T0MIQ0</accession>